<dbReference type="Proteomes" id="UP000245533">
    <property type="component" value="Unassembled WGS sequence"/>
</dbReference>
<keyword evidence="6" id="KW-1133">Transmembrane helix</keyword>
<keyword evidence="6" id="KW-0472">Membrane</keyword>
<dbReference type="InterPro" id="IPR003594">
    <property type="entry name" value="HATPase_dom"/>
</dbReference>
<dbReference type="InterPro" id="IPR013783">
    <property type="entry name" value="Ig-like_fold"/>
</dbReference>
<feature type="region of interest" description="Disordered" evidence="5">
    <location>
        <begin position="1245"/>
        <end position="1284"/>
    </location>
</feature>
<name>A0A316TQ27_9BACT</name>
<dbReference type="CDD" id="cd00082">
    <property type="entry name" value="HisKA"/>
    <property type="match status" value="1"/>
</dbReference>
<evidence type="ECO:0000259" key="7">
    <source>
        <dbReference type="PROSITE" id="PS50109"/>
    </source>
</evidence>
<evidence type="ECO:0000256" key="5">
    <source>
        <dbReference type="SAM" id="MobiDB-lite"/>
    </source>
</evidence>
<dbReference type="Gene3D" id="1.10.287.130">
    <property type="match status" value="1"/>
</dbReference>
<keyword evidence="6" id="KW-0812">Transmembrane</keyword>
<dbReference type="InterPro" id="IPR036097">
    <property type="entry name" value="HisK_dim/P_sf"/>
</dbReference>
<dbReference type="SUPFAM" id="SSF55781">
    <property type="entry name" value="GAF domain-like"/>
    <property type="match status" value="1"/>
</dbReference>
<comment type="caution">
    <text evidence="8">The sequence shown here is derived from an EMBL/GenBank/DDBJ whole genome shotgun (WGS) entry which is preliminary data.</text>
</comment>
<dbReference type="Gene3D" id="2.60.40.10">
    <property type="entry name" value="Immunoglobulins"/>
    <property type="match status" value="1"/>
</dbReference>
<evidence type="ECO:0000256" key="3">
    <source>
        <dbReference type="ARBA" id="ARBA00022553"/>
    </source>
</evidence>
<dbReference type="InterPro" id="IPR005467">
    <property type="entry name" value="His_kinase_dom"/>
</dbReference>
<dbReference type="InterPro" id="IPR011123">
    <property type="entry name" value="Y_Y_Y"/>
</dbReference>
<dbReference type="SMART" id="SM00387">
    <property type="entry name" value="HATPase_c"/>
    <property type="match status" value="1"/>
</dbReference>
<dbReference type="CDD" id="cd00075">
    <property type="entry name" value="HATPase"/>
    <property type="match status" value="1"/>
</dbReference>
<feature type="coiled-coil region" evidence="4">
    <location>
        <begin position="876"/>
        <end position="906"/>
    </location>
</feature>
<dbReference type="PANTHER" id="PTHR43547:SF2">
    <property type="entry name" value="HYBRID SIGNAL TRANSDUCTION HISTIDINE KINASE C"/>
    <property type="match status" value="1"/>
</dbReference>
<dbReference type="InterPro" id="IPR015943">
    <property type="entry name" value="WD40/YVTN_repeat-like_dom_sf"/>
</dbReference>
<dbReference type="FunFam" id="2.60.40.10:FF:000791">
    <property type="entry name" value="Two-component system sensor histidine kinase/response regulator"/>
    <property type="match status" value="1"/>
</dbReference>
<dbReference type="Pfam" id="PF00512">
    <property type="entry name" value="HisKA"/>
    <property type="match status" value="1"/>
</dbReference>
<feature type="transmembrane region" description="Helical" evidence="6">
    <location>
        <begin position="847"/>
        <end position="868"/>
    </location>
</feature>
<reference evidence="8 9" key="1">
    <citation type="submission" date="2018-05" db="EMBL/GenBank/DDBJ databases">
        <title>Rhodohalobacter halophilus gen. nov., sp. nov., a moderately halophilic member of the family Balneolaceae.</title>
        <authorList>
            <person name="Liu Z.-W."/>
        </authorList>
    </citation>
    <scope>NUCLEOTIDE SEQUENCE [LARGE SCALE GENOMIC DNA]</scope>
    <source>
        <strain evidence="8 9">8A47</strain>
    </source>
</reference>
<evidence type="ECO:0000256" key="6">
    <source>
        <dbReference type="SAM" id="Phobius"/>
    </source>
</evidence>
<dbReference type="InterPro" id="IPR003018">
    <property type="entry name" value="GAF"/>
</dbReference>
<accession>A0A316TQ27</accession>
<dbReference type="PROSITE" id="PS50109">
    <property type="entry name" value="HIS_KIN"/>
    <property type="match status" value="1"/>
</dbReference>
<dbReference type="Pfam" id="PF13185">
    <property type="entry name" value="GAF_2"/>
    <property type="match status" value="1"/>
</dbReference>
<dbReference type="GO" id="GO:0000155">
    <property type="term" value="F:phosphorelay sensor kinase activity"/>
    <property type="evidence" value="ECO:0007669"/>
    <property type="project" value="InterPro"/>
</dbReference>
<proteinExistence type="predicted"/>
<dbReference type="InterPro" id="IPR036890">
    <property type="entry name" value="HATPase_C_sf"/>
</dbReference>
<dbReference type="SMART" id="SM00065">
    <property type="entry name" value="GAF"/>
    <property type="match status" value="1"/>
</dbReference>
<dbReference type="EMBL" id="QGGB01000008">
    <property type="protein sequence ID" value="PWN05771.1"/>
    <property type="molecule type" value="Genomic_DNA"/>
</dbReference>
<gene>
    <name evidence="8" type="ORF">DDZ15_11270</name>
</gene>
<dbReference type="InterPro" id="IPR029016">
    <property type="entry name" value="GAF-like_dom_sf"/>
</dbReference>
<dbReference type="Pfam" id="PF07495">
    <property type="entry name" value="Y_Y_Y"/>
    <property type="match status" value="1"/>
</dbReference>
<feature type="compositionally biased region" description="Basic and acidic residues" evidence="5">
    <location>
        <begin position="1245"/>
        <end position="1260"/>
    </location>
</feature>
<dbReference type="Gene3D" id="2.130.10.10">
    <property type="entry name" value="YVTN repeat-like/Quinoprotein amine dehydrogenase"/>
    <property type="match status" value="3"/>
</dbReference>
<keyword evidence="9" id="KW-1185">Reference proteome</keyword>
<organism evidence="8 9">
    <name type="scientific">Rhodohalobacter mucosus</name>
    <dbReference type="NCBI Taxonomy" id="2079485"/>
    <lineage>
        <taxon>Bacteria</taxon>
        <taxon>Pseudomonadati</taxon>
        <taxon>Balneolota</taxon>
        <taxon>Balneolia</taxon>
        <taxon>Balneolales</taxon>
        <taxon>Balneolaceae</taxon>
        <taxon>Rhodohalobacter</taxon>
    </lineage>
</organism>
<sequence>MGTQSLHHRKNYSATGSGRTLRQTSFPACFRLILLLLALSLQNSRLLAQAEETPPSLLSTEAPTLRFEHLKVGDGLAQGSANTITQDSQGYIWVTTQSGLHRYNGYEFEVYNYTAFDSTSLSEGWVWHTEESMNGDMWVTTNSSGLNRMDRATGKFTHYRHNPDDSTSISSDWTRFLYEDSRGNLWVSTDNDGLNRMRAGEDGIFKRFLHEHDDSTTISSNTIYFINEDADGYIWAGSTNGMSRIHPETEEVTRFLFDPDAQERYGQPGNVFDIMPYDQDPDIFWLATGNGLVRFNKQTGGTERFIIEPNTDGLNPLNLIHQIVPDPDLPGVFWVAGPGTGVARFDTRTEEFTTYRNDPRDPNSLAEDYAQSIFADQSGTIWVGYTAEGISSFNPGAVNFWHLRHNPNDPLSLSPGIVWGVYEDSRGTLWVGTDAGPTTRYLTQYHPEKGAIKYHQFEPNNPNSLLPGLHWRFAETDDGRFWVAGNVGLSRLDRETGEVTRLRQQEGNNNIFNMIPTLGNRNQFWIANGGGLDLYDTESETYTKINVAPEGQDNEPIVLDVYEDPENQVLWLGTSTGLIRYNMSARTSELFSYNPKDTTSISDDVIFSVVPQESEPGILWLATQNAGLNRFDTRTNTATHFTMADGLADDHIYGMLKDENGTLWMSSNGGLTNFDPKTFAIRNYGLDDGLMALEYNQNAFFKNTNGIMYFGSAKGVTAFAPELLRINETPPRVAISDFRLFNRSVPVGPDSPLQQALSETDTITLTHKQNEVAFDFVALHYTNSNKNRYRYQLIGYDEEWVEAGTQRTAAYTNLSSGDYTFRVIAANSDGVWNNEGASVNLSILPPWYATLWAYGLFAGMFGFMVFGVDRIQRMRLRKKEQERSALREAELRAEAENKRRSDTEQLSKIGQAITSTLSVDEIIERVYENVNALMDAAVFGVGIYNEHKNNLYFPATKEKGEMLPSFSFSLDEESRLAVWCFKNRKEVVIGDYANEHQKYLKQYLKPVEGGEPVSVLYLPLIQQNKVIGVVTTQSFEKNAYTAYHINLLRNLATYAAIALDNAAAYRKLNSTLGELKATQSQLVQQEKLASLGQLTAGIAHEIKNPLNFVNNFSELSVELVEEAREEVKEKLTADSHQLTAILDDIEVNLRKIHEHGGRADGIVKSMLLHSRGGSGEMVKTNLNALVQEYSNLAFHGMRAGKESINVDIELELDESLGDVKLIAEDFSRVILNLCNNAFDAMREKHTQTGDGRPGTEEKSPRQPTEGKTGEAGQGDDALPRYSPKLTIRTRKTANGVSIDIEDNGPGIPDEMKDKIMQPFFTTKKGKQGTGLGLSITNDIVKAHGGTLKIVNNQDQGTTFVIMLPEHS</sequence>
<dbReference type="Pfam" id="PF02518">
    <property type="entry name" value="HATPase_c"/>
    <property type="match status" value="1"/>
</dbReference>
<dbReference type="InterPro" id="IPR011110">
    <property type="entry name" value="Reg_prop"/>
</dbReference>
<comment type="catalytic activity">
    <reaction evidence="1">
        <text>ATP + protein L-histidine = ADP + protein N-phospho-L-histidine.</text>
        <dbReference type="EC" id="2.7.13.3"/>
    </reaction>
</comment>
<dbReference type="InterPro" id="IPR003661">
    <property type="entry name" value="HisK_dim/P_dom"/>
</dbReference>
<protein>
    <recommendedName>
        <fullName evidence="2">histidine kinase</fullName>
        <ecNumber evidence="2">2.7.13.3</ecNumber>
    </recommendedName>
</protein>
<feature type="domain" description="Histidine kinase" evidence="7">
    <location>
        <begin position="1097"/>
        <end position="1367"/>
    </location>
</feature>
<dbReference type="PRINTS" id="PR00344">
    <property type="entry name" value="BCTRLSENSOR"/>
</dbReference>
<dbReference type="EC" id="2.7.13.3" evidence="2"/>
<evidence type="ECO:0000256" key="4">
    <source>
        <dbReference type="SAM" id="Coils"/>
    </source>
</evidence>
<dbReference type="InterPro" id="IPR004358">
    <property type="entry name" value="Sig_transdc_His_kin-like_C"/>
</dbReference>
<evidence type="ECO:0000313" key="8">
    <source>
        <dbReference type="EMBL" id="PWN05771.1"/>
    </source>
</evidence>
<dbReference type="SUPFAM" id="SSF63829">
    <property type="entry name" value="Calcium-dependent phosphotriesterase"/>
    <property type="match status" value="3"/>
</dbReference>
<dbReference type="PANTHER" id="PTHR43547">
    <property type="entry name" value="TWO-COMPONENT HISTIDINE KINASE"/>
    <property type="match status" value="1"/>
</dbReference>
<keyword evidence="4" id="KW-0175">Coiled coil</keyword>
<dbReference type="Pfam" id="PF07494">
    <property type="entry name" value="Reg_prop"/>
    <property type="match status" value="3"/>
</dbReference>
<dbReference type="Gene3D" id="3.30.565.10">
    <property type="entry name" value="Histidine kinase-like ATPase, C-terminal domain"/>
    <property type="match status" value="1"/>
</dbReference>
<dbReference type="SUPFAM" id="SSF55874">
    <property type="entry name" value="ATPase domain of HSP90 chaperone/DNA topoisomerase II/histidine kinase"/>
    <property type="match status" value="1"/>
</dbReference>
<evidence type="ECO:0000256" key="1">
    <source>
        <dbReference type="ARBA" id="ARBA00000085"/>
    </source>
</evidence>
<dbReference type="Gene3D" id="3.30.450.40">
    <property type="match status" value="1"/>
</dbReference>
<keyword evidence="3" id="KW-0597">Phosphoprotein</keyword>
<dbReference type="SMART" id="SM00388">
    <property type="entry name" value="HisKA"/>
    <property type="match status" value="1"/>
</dbReference>
<dbReference type="SUPFAM" id="SSF47384">
    <property type="entry name" value="Homodimeric domain of signal transducing histidine kinase"/>
    <property type="match status" value="1"/>
</dbReference>
<evidence type="ECO:0000313" key="9">
    <source>
        <dbReference type="Proteomes" id="UP000245533"/>
    </source>
</evidence>
<evidence type="ECO:0000256" key="2">
    <source>
        <dbReference type="ARBA" id="ARBA00012438"/>
    </source>
</evidence>